<evidence type="ECO:0000313" key="2">
    <source>
        <dbReference type="EMBL" id="MBB3188164.1"/>
    </source>
</evidence>
<accession>A0A7W5H324</accession>
<feature type="transmembrane region" description="Helical" evidence="1">
    <location>
        <begin position="136"/>
        <end position="156"/>
    </location>
</feature>
<feature type="transmembrane region" description="Helical" evidence="1">
    <location>
        <begin position="105"/>
        <end position="130"/>
    </location>
</feature>
<proteinExistence type="predicted"/>
<dbReference type="GO" id="GO:0016020">
    <property type="term" value="C:membrane"/>
    <property type="evidence" value="ECO:0007669"/>
    <property type="project" value="InterPro"/>
</dbReference>
<dbReference type="Gene3D" id="1.20.120.1760">
    <property type="match status" value="1"/>
</dbReference>
<dbReference type="GO" id="GO:0008654">
    <property type="term" value="P:phospholipid biosynthetic process"/>
    <property type="evidence" value="ECO:0007669"/>
    <property type="project" value="InterPro"/>
</dbReference>
<dbReference type="RefSeq" id="WP_183413942.1">
    <property type="nucleotide sequence ID" value="NZ_JACHYB010000002.1"/>
</dbReference>
<keyword evidence="1" id="KW-0812">Transmembrane</keyword>
<feature type="transmembrane region" description="Helical" evidence="1">
    <location>
        <begin position="177"/>
        <end position="205"/>
    </location>
</feature>
<dbReference type="EMBL" id="JACHYB010000002">
    <property type="protein sequence ID" value="MBB3188164.1"/>
    <property type="molecule type" value="Genomic_DNA"/>
</dbReference>
<gene>
    <name evidence="2" type="ORF">FHX64_002362</name>
</gene>
<dbReference type="Pfam" id="PF01066">
    <property type="entry name" value="CDP-OH_P_transf"/>
    <property type="match status" value="1"/>
</dbReference>
<reference evidence="2 3" key="1">
    <citation type="submission" date="2020-08" db="EMBL/GenBank/DDBJ databases">
        <title>Genomic Encyclopedia of Type Strains, Phase IV (KMG-IV): sequencing the most valuable type-strain genomes for metagenomic binning, comparative biology and taxonomic classification.</title>
        <authorList>
            <person name="Goeker M."/>
        </authorList>
    </citation>
    <scope>NUCLEOTIDE SEQUENCE [LARGE SCALE GENOMIC DNA]</scope>
    <source>
        <strain evidence="2 3">DSM 27471</strain>
    </source>
</reference>
<evidence type="ECO:0000313" key="3">
    <source>
        <dbReference type="Proteomes" id="UP000544222"/>
    </source>
</evidence>
<keyword evidence="1" id="KW-0472">Membrane</keyword>
<keyword evidence="1" id="KW-1133">Transmembrane helix</keyword>
<evidence type="ECO:0000256" key="1">
    <source>
        <dbReference type="SAM" id="Phobius"/>
    </source>
</evidence>
<organism evidence="2 3">
    <name type="scientific">Microbacter margulisiae</name>
    <dbReference type="NCBI Taxonomy" id="1350067"/>
    <lineage>
        <taxon>Bacteria</taxon>
        <taxon>Pseudomonadati</taxon>
        <taxon>Bacteroidota</taxon>
        <taxon>Bacteroidia</taxon>
        <taxon>Bacteroidales</taxon>
        <taxon>Porphyromonadaceae</taxon>
        <taxon>Microbacter</taxon>
    </lineage>
</organism>
<dbReference type="InterPro" id="IPR000462">
    <property type="entry name" value="CDP-OH_P_trans"/>
</dbReference>
<protein>
    <submittedName>
        <fullName evidence="2">Phosphatidylglycerophosphate synthase</fullName>
    </submittedName>
</protein>
<name>A0A7W5H324_9PORP</name>
<dbReference type="AlphaFoldDB" id="A0A7W5H324"/>
<dbReference type="InterPro" id="IPR043130">
    <property type="entry name" value="CDP-OH_PTrfase_TM_dom"/>
</dbReference>
<feature type="transmembrane region" description="Helical" evidence="1">
    <location>
        <begin position="48"/>
        <end position="67"/>
    </location>
</feature>
<keyword evidence="3" id="KW-1185">Reference proteome</keyword>
<dbReference type="Proteomes" id="UP000544222">
    <property type="component" value="Unassembled WGS sequence"/>
</dbReference>
<comment type="caution">
    <text evidence="2">The sequence shown here is derived from an EMBL/GenBank/DDBJ whole genome shotgun (WGS) entry which is preliminary data.</text>
</comment>
<dbReference type="GO" id="GO:0016780">
    <property type="term" value="F:phosphotransferase activity, for other substituted phosphate groups"/>
    <property type="evidence" value="ECO:0007669"/>
    <property type="project" value="InterPro"/>
</dbReference>
<feature type="transmembrane region" description="Helical" evidence="1">
    <location>
        <begin position="73"/>
        <end position="98"/>
    </location>
</feature>
<sequence>MKQDRQTKENVYKVIAHDRDRTNILKTIELKTITFLVQRTPSWVTPDMLTIIGFLGTVTVFVSFLLANYFNPHLLLIGVLGFGISWFGDSLDGTLAYYRKKPRKWYGFALDFTTDWLGVILMNAGLIVYLHHAWEFIGFSFAVLYGWEMITALLRYKITNKYTIDSGLFGPTEVRIIVALILILEVLIHNSILYIGLFICVFLFISNITETIKLLKLSDARDKEEMGKSSV</sequence>